<evidence type="ECO:0000256" key="3">
    <source>
        <dbReference type="ARBA" id="ARBA00005923"/>
    </source>
</evidence>
<keyword evidence="5" id="KW-0813">Transport</keyword>
<evidence type="ECO:0000256" key="11">
    <source>
        <dbReference type="ARBA" id="ARBA00023136"/>
    </source>
</evidence>
<comment type="subcellular location">
    <subcellularLocation>
        <location evidence="2">Mitochondrion inner membrane</location>
        <topology evidence="2">Peripheral membrane protein</topology>
        <orientation evidence="2">Matrix side</orientation>
    </subcellularLocation>
</comment>
<evidence type="ECO:0000313" key="12">
    <source>
        <dbReference type="EMBL" id="CAG9765520.1"/>
    </source>
</evidence>
<keyword evidence="11" id="KW-0472">Membrane</keyword>
<sequence>MLLSRGATALRALRCLSKNKGQLQQTVRHGHTAWAYRKGTAPPTKTLFMIADFTQGVMWWWILWHLWTEPDHILGEFAWPDSRKWTDEELGIPETLELDE</sequence>
<proteinExistence type="inferred from homology"/>
<evidence type="ECO:0000256" key="10">
    <source>
        <dbReference type="ARBA" id="ARBA00023128"/>
    </source>
</evidence>
<comment type="similarity">
    <text evidence="3">Belongs to the complex I NDUFB2 subunit family.</text>
</comment>
<dbReference type="GO" id="GO:0045271">
    <property type="term" value="C:respiratory chain complex I"/>
    <property type="evidence" value="ECO:0007669"/>
    <property type="project" value="InterPro"/>
</dbReference>
<dbReference type="Pfam" id="PF14813">
    <property type="entry name" value="NADH_B2"/>
    <property type="match status" value="1"/>
</dbReference>
<dbReference type="PANTHER" id="PTHR15223:SF1">
    <property type="entry name" value="NADH DEHYDROGENASE [UBIQUINONE] 1 BETA SUBCOMPLEX SUBUNIT 2, MITOCHONDRIAL"/>
    <property type="match status" value="1"/>
</dbReference>
<organism evidence="12 13">
    <name type="scientific">Ceutorhynchus assimilis</name>
    <name type="common">cabbage seed weevil</name>
    <dbReference type="NCBI Taxonomy" id="467358"/>
    <lineage>
        <taxon>Eukaryota</taxon>
        <taxon>Metazoa</taxon>
        <taxon>Ecdysozoa</taxon>
        <taxon>Arthropoda</taxon>
        <taxon>Hexapoda</taxon>
        <taxon>Insecta</taxon>
        <taxon>Pterygota</taxon>
        <taxon>Neoptera</taxon>
        <taxon>Endopterygota</taxon>
        <taxon>Coleoptera</taxon>
        <taxon>Polyphaga</taxon>
        <taxon>Cucujiformia</taxon>
        <taxon>Curculionidae</taxon>
        <taxon>Ceutorhynchinae</taxon>
        <taxon>Ceutorhynchus</taxon>
    </lineage>
</organism>
<keyword evidence="13" id="KW-1185">Reference proteome</keyword>
<evidence type="ECO:0008006" key="14">
    <source>
        <dbReference type="Google" id="ProtNLM"/>
    </source>
</evidence>
<dbReference type="GO" id="GO:0032981">
    <property type="term" value="P:mitochondrial respiratory chain complex I assembly"/>
    <property type="evidence" value="ECO:0007669"/>
    <property type="project" value="TreeGrafter"/>
</dbReference>
<evidence type="ECO:0000256" key="8">
    <source>
        <dbReference type="ARBA" id="ARBA00022946"/>
    </source>
</evidence>
<evidence type="ECO:0000256" key="9">
    <source>
        <dbReference type="ARBA" id="ARBA00022982"/>
    </source>
</evidence>
<reference evidence="12" key="1">
    <citation type="submission" date="2022-01" db="EMBL/GenBank/DDBJ databases">
        <authorList>
            <person name="King R."/>
        </authorList>
    </citation>
    <scope>NUCLEOTIDE SEQUENCE</scope>
</reference>
<dbReference type="Proteomes" id="UP001152799">
    <property type="component" value="Chromosome 2"/>
</dbReference>
<evidence type="ECO:0000256" key="2">
    <source>
        <dbReference type="ARBA" id="ARBA00004443"/>
    </source>
</evidence>
<name>A0A9N9MLF6_9CUCU</name>
<dbReference type="AlphaFoldDB" id="A0A9N9MLF6"/>
<keyword evidence="9" id="KW-0249">Electron transport</keyword>
<comment type="function">
    <text evidence="1">Accessory subunit of the mitochondrial membrane respiratory chain NADH dehydrogenase (Complex I), that is believed not to be involved in catalysis. Complex I functions in the transfer of electrons from NADH to the respiratory chain. The immediate electron acceptor for the enzyme is believed to be ubiquinone.</text>
</comment>
<keyword evidence="7" id="KW-0999">Mitochondrion inner membrane</keyword>
<comment type="subunit">
    <text evidence="4">Complex I is composed of 45 different subunits.</text>
</comment>
<dbReference type="InterPro" id="IPR026627">
    <property type="entry name" value="NDUFB2_animal"/>
</dbReference>
<evidence type="ECO:0000256" key="4">
    <source>
        <dbReference type="ARBA" id="ARBA00011533"/>
    </source>
</evidence>
<dbReference type="EMBL" id="OU892278">
    <property type="protein sequence ID" value="CAG9765520.1"/>
    <property type="molecule type" value="Genomic_DNA"/>
</dbReference>
<dbReference type="PANTHER" id="PTHR15223">
    <property type="entry name" value="NADH-UBIQUINONE OXIDOREDUCTASE AGGG SUBUNIT"/>
    <property type="match status" value="1"/>
</dbReference>
<dbReference type="OrthoDB" id="6241903at2759"/>
<evidence type="ECO:0000256" key="6">
    <source>
        <dbReference type="ARBA" id="ARBA00022660"/>
    </source>
</evidence>
<keyword evidence="6" id="KW-0679">Respiratory chain</keyword>
<keyword evidence="8" id="KW-0809">Transit peptide</keyword>
<dbReference type="GO" id="GO:0005743">
    <property type="term" value="C:mitochondrial inner membrane"/>
    <property type="evidence" value="ECO:0007669"/>
    <property type="project" value="UniProtKB-SubCell"/>
</dbReference>
<evidence type="ECO:0000313" key="13">
    <source>
        <dbReference type="Proteomes" id="UP001152799"/>
    </source>
</evidence>
<accession>A0A9N9MLF6</accession>
<protein>
    <recommendedName>
        <fullName evidence="14">NADH dehydrogenase [ubiquinone] 1 beta subcomplex subunit 2, mitochondrial</fullName>
    </recommendedName>
</protein>
<keyword evidence="10" id="KW-0496">Mitochondrion</keyword>
<gene>
    <name evidence="12" type="ORF">CEUTPL_LOCUS6125</name>
</gene>
<evidence type="ECO:0000256" key="1">
    <source>
        <dbReference type="ARBA" id="ARBA00003195"/>
    </source>
</evidence>
<evidence type="ECO:0000256" key="5">
    <source>
        <dbReference type="ARBA" id="ARBA00022448"/>
    </source>
</evidence>
<evidence type="ECO:0000256" key="7">
    <source>
        <dbReference type="ARBA" id="ARBA00022792"/>
    </source>
</evidence>